<feature type="compositionally biased region" description="Polar residues" evidence="1">
    <location>
        <begin position="94"/>
        <end position="119"/>
    </location>
</feature>
<name>A0A0E9XHJ9_ANGAN</name>
<reference evidence="2" key="2">
    <citation type="journal article" date="2015" name="Fish Shellfish Immunol.">
        <title>Early steps in the European eel (Anguilla anguilla)-Vibrio vulnificus interaction in the gills: Role of the RtxA13 toxin.</title>
        <authorList>
            <person name="Callol A."/>
            <person name="Pajuelo D."/>
            <person name="Ebbesson L."/>
            <person name="Teles M."/>
            <person name="MacKenzie S."/>
            <person name="Amaro C."/>
        </authorList>
    </citation>
    <scope>NUCLEOTIDE SEQUENCE</scope>
</reference>
<feature type="region of interest" description="Disordered" evidence="1">
    <location>
        <begin position="80"/>
        <end position="182"/>
    </location>
</feature>
<organism evidence="2">
    <name type="scientific">Anguilla anguilla</name>
    <name type="common">European freshwater eel</name>
    <name type="synonym">Muraena anguilla</name>
    <dbReference type="NCBI Taxonomy" id="7936"/>
    <lineage>
        <taxon>Eukaryota</taxon>
        <taxon>Metazoa</taxon>
        <taxon>Chordata</taxon>
        <taxon>Craniata</taxon>
        <taxon>Vertebrata</taxon>
        <taxon>Euteleostomi</taxon>
        <taxon>Actinopterygii</taxon>
        <taxon>Neopterygii</taxon>
        <taxon>Teleostei</taxon>
        <taxon>Anguilliformes</taxon>
        <taxon>Anguillidae</taxon>
        <taxon>Anguilla</taxon>
    </lineage>
</organism>
<reference evidence="2" key="1">
    <citation type="submission" date="2014-11" db="EMBL/GenBank/DDBJ databases">
        <authorList>
            <person name="Amaro Gonzalez C."/>
        </authorList>
    </citation>
    <scope>NUCLEOTIDE SEQUENCE</scope>
</reference>
<evidence type="ECO:0000256" key="1">
    <source>
        <dbReference type="SAM" id="MobiDB-lite"/>
    </source>
</evidence>
<sequence>MKNLVTSLEQIPEDREMEQLESELQSCALKNTVSFNHEAFREICINGELSNFLKSKSQAKFPKKTINRFFTGGLKKSLSTAQSTSCHSERETNSIRMQKSPTVSSDSGYDTSTQKSSVSMHDPPQEAKRASKTSIGTLTPPLECQQSISGEAVAEDGATTSQVTSAATEKSADTTSSPTADAASAVIPERAFSIAVAANGGQTNNGNPRKQQNKKVFKKTTEEMWRNNRNILHKYLKIKQIPSTSGTVLETEELKKIKDCIRTVDCREHPSYPLLLADHCIVFHEENQKK</sequence>
<evidence type="ECO:0000313" key="2">
    <source>
        <dbReference type="EMBL" id="JAI02213.1"/>
    </source>
</evidence>
<feature type="compositionally biased region" description="Low complexity" evidence="1">
    <location>
        <begin position="173"/>
        <end position="182"/>
    </location>
</feature>
<dbReference type="AlphaFoldDB" id="A0A0E9XHJ9"/>
<proteinExistence type="predicted"/>
<protein>
    <submittedName>
        <fullName evidence="2">Uncharacterized protein</fullName>
    </submittedName>
</protein>
<accession>A0A0E9XHJ9</accession>
<dbReference type="EMBL" id="GBXM01006365">
    <property type="protein sequence ID" value="JAI02213.1"/>
    <property type="molecule type" value="Transcribed_RNA"/>
</dbReference>
<feature type="compositionally biased region" description="Polar residues" evidence="1">
    <location>
        <begin position="158"/>
        <end position="168"/>
    </location>
</feature>